<dbReference type="RefSeq" id="WP_117328086.1">
    <property type="nucleotide sequence ID" value="NZ_QVTE01000053.1"/>
</dbReference>
<organism evidence="2 3">
    <name type="scientific">Peribacillus saganii</name>
    <dbReference type="NCBI Taxonomy" id="2303992"/>
    <lineage>
        <taxon>Bacteria</taxon>
        <taxon>Bacillati</taxon>
        <taxon>Bacillota</taxon>
        <taxon>Bacilli</taxon>
        <taxon>Bacillales</taxon>
        <taxon>Bacillaceae</taxon>
        <taxon>Peribacillus</taxon>
    </lineage>
</organism>
<evidence type="ECO:0000259" key="1">
    <source>
        <dbReference type="Pfam" id="PF07969"/>
    </source>
</evidence>
<evidence type="ECO:0000313" key="3">
    <source>
        <dbReference type="Proteomes" id="UP000264541"/>
    </source>
</evidence>
<dbReference type="EMBL" id="QVTE01000053">
    <property type="protein sequence ID" value="RFU66150.1"/>
    <property type="molecule type" value="Genomic_DNA"/>
</dbReference>
<protein>
    <recommendedName>
        <fullName evidence="1">Amidohydrolase 3 domain-containing protein</fullName>
    </recommendedName>
</protein>
<dbReference type="OrthoDB" id="9767366at2"/>
<name>A0A372LIJ3_9BACI</name>
<proteinExistence type="predicted"/>
<accession>A0A372LIJ3</accession>
<sequence>MQRLLIMFIIKESFNADFTVLDSDIFRIHSDQLLQAKAVMTVVNGDIVFEIDSAY</sequence>
<reference evidence="2 3" key="1">
    <citation type="submission" date="2018-08" db="EMBL/GenBank/DDBJ databases">
        <title>Bacillus chawlae sp. nov., Bacillus glennii sp. nov., and Bacillus saganii sp. nov. Isolated from the Vehicle Assembly Building at Kennedy Space Center where the Viking Spacecraft were Assembled.</title>
        <authorList>
            <person name="Seuylemezian A."/>
            <person name="Vaishampayan P."/>
        </authorList>
    </citation>
    <scope>NUCLEOTIDE SEQUENCE [LARGE SCALE GENOMIC DNA]</scope>
    <source>
        <strain evidence="2 3">V47-23a</strain>
    </source>
</reference>
<comment type="caution">
    <text evidence="2">The sequence shown here is derived from an EMBL/GenBank/DDBJ whole genome shotgun (WGS) entry which is preliminary data.</text>
</comment>
<dbReference type="Pfam" id="PF07969">
    <property type="entry name" value="Amidohydro_3"/>
    <property type="match status" value="1"/>
</dbReference>
<dbReference type="InterPro" id="IPR013108">
    <property type="entry name" value="Amidohydro_3"/>
</dbReference>
<dbReference type="Proteomes" id="UP000264541">
    <property type="component" value="Unassembled WGS sequence"/>
</dbReference>
<evidence type="ECO:0000313" key="2">
    <source>
        <dbReference type="EMBL" id="RFU66150.1"/>
    </source>
</evidence>
<dbReference type="AlphaFoldDB" id="A0A372LIJ3"/>
<keyword evidence="3" id="KW-1185">Reference proteome</keyword>
<gene>
    <name evidence="2" type="ORF">D0469_17850</name>
</gene>
<feature type="domain" description="Amidohydrolase 3" evidence="1">
    <location>
        <begin position="10"/>
        <end position="49"/>
    </location>
</feature>